<dbReference type="Pfam" id="PF00496">
    <property type="entry name" value="SBP_bac_5"/>
    <property type="match status" value="1"/>
</dbReference>
<keyword evidence="8" id="KW-1185">Reference proteome</keyword>
<evidence type="ECO:0000256" key="3">
    <source>
        <dbReference type="ARBA" id="ARBA00022448"/>
    </source>
</evidence>
<protein>
    <submittedName>
        <fullName evidence="7">ABC transporter substrate-binding protein</fullName>
    </submittedName>
</protein>
<comment type="similarity">
    <text evidence="2">Belongs to the bacterial solute-binding protein 5 family.</text>
</comment>
<keyword evidence="3" id="KW-0813">Transport</keyword>
<evidence type="ECO:0000313" key="7">
    <source>
        <dbReference type="EMBL" id="MBU8544614.1"/>
    </source>
</evidence>
<evidence type="ECO:0000256" key="4">
    <source>
        <dbReference type="ARBA" id="ARBA00022729"/>
    </source>
</evidence>
<dbReference type="InterPro" id="IPR000914">
    <property type="entry name" value="SBP_5_dom"/>
</dbReference>
<comment type="caution">
    <text evidence="7">The sequence shown here is derived from an EMBL/GenBank/DDBJ whole genome shotgun (WGS) entry which is preliminary data.</text>
</comment>
<organism evidence="7 8">
    <name type="scientific">Falsiroseomonas oleicola</name>
    <dbReference type="NCBI Taxonomy" id="2801474"/>
    <lineage>
        <taxon>Bacteria</taxon>
        <taxon>Pseudomonadati</taxon>
        <taxon>Pseudomonadota</taxon>
        <taxon>Alphaproteobacteria</taxon>
        <taxon>Acetobacterales</taxon>
        <taxon>Roseomonadaceae</taxon>
        <taxon>Falsiroseomonas</taxon>
    </lineage>
</organism>
<feature type="chain" id="PRO_5045600250" evidence="5">
    <location>
        <begin position="33"/>
        <end position="532"/>
    </location>
</feature>
<reference evidence="7 8" key="1">
    <citation type="submission" date="2021-01" db="EMBL/GenBank/DDBJ databases">
        <title>Roseomonas sp. nov, a bacterium isolated from an oil production mixture in Yumen Oilfield.</title>
        <authorList>
            <person name="Wu D."/>
        </authorList>
    </citation>
    <scope>NUCLEOTIDE SEQUENCE [LARGE SCALE GENOMIC DNA]</scope>
    <source>
        <strain evidence="7 8">ROY-5-3</strain>
    </source>
</reference>
<dbReference type="EMBL" id="JAERQM010000003">
    <property type="protein sequence ID" value="MBU8544614.1"/>
    <property type="molecule type" value="Genomic_DNA"/>
</dbReference>
<dbReference type="RefSeq" id="WP_216875973.1">
    <property type="nucleotide sequence ID" value="NZ_JAERQM010000003.1"/>
</dbReference>
<dbReference type="InterPro" id="IPR030678">
    <property type="entry name" value="Peptide/Ni-bd"/>
</dbReference>
<name>A0ABS6H7D5_9PROT</name>
<keyword evidence="4 5" id="KW-0732">Signal</keyword>
<evidence type="ECO:0000256" key="2">
    <source>
        <dbReference type="ARBA" id="ARBA00005695"/>
    </source>
</evidence>
<dbReference type="CDD" id="cd08498">
    <property type="entry name" value="PBP2_NikA_DppA_OppA_like_2"/>
    <property type="match status" value="1"/>
</dbReference>
<evidence type="ECO:0000256" key="1">
    <source>
        <dbReference type="ARBA" id="ARBA00004418"/>
    </source>
</evidence>
<dbReference type="PANTHER" id="PTHR30290:SF9">
    <property type="entry name" value="OLIGOPEPTIDE-BINDING PROTEIN APPA"/>
    <property type="match status" value="1"/>
</dbReference>
<gene>
    <name evidence="7" type="ORF">JJQ90_12910</name>
</gene>
<accession>A0ABS6H7D5</accession>
<dbReference type="PANTHER" id="PTHR30290">
    <property type="entry name" value="PERIPLASMIC BINDING COMPONENT OF ABC TRANSPORTER"/>
    <property type="match status" value="1"/>
</dbReference>
<dbReference type="PIRSF" id="PIRSF002741">
    <property type="entry name" value="MppA"/>
    <property type="match status" value="1"/>
</dbReference>
<proteinExistence type="inferred from homology"/>
<dbReference type="InterPro" id="IPR039424">
    <property type="entry name" value="SBP_5"/>
</dbReference>
<evidence type="ECO:0000256" key="5">
    <source>
        <dbReference type="SAM" id="SignalP"/>
    </source>
</evidence>
<feature type="domain" description="Solute-binding protein family 5" evidence="6">
    <location>
        <begin position="75"/>
        <end position="445"/>
    </location>
</feature>
<comment type="subcellular location">
    <subcellularLocation>
        <location evidence="1">Periplasm</location>
    </subcellularLocation>
</comment>
<evidence type="ECO:0000313" key="8">
    <source>
        <dbReference type="Proteomes" id="UP000689967"/>
    </source>
</evidence>
<sequence>MQVARFMGRGLGLARRALLGMALAFGAASASAQDLTIGVRSGPLSIDPHFSSAGQHASALRNIFDALVRRSADMELQPNLALSWRSIDTTTWEFALRRDVRWHDGTPFTAADVKFSVERIPTVVAGTGGLAAYVRSIKSAEVVDDHTVRFTTHGPAPTLVAELDRVFIVQARAAQGADNATFRAGTAAVGTGPYRYVSWEPRGDLVLERFDGYWGERPAHGRVTFREIGNDSARVSALLAGDVDVINYVPPSAVSTLARNAQVAVVQAPSIYVFLLHPDGRDQSPLVTDNEGKPFAVSPFRDVRVRRALSLSINRQGMARNIMEGLAEPANTPLPASFFGVPPNARTLRYDPAEARRLLAEAGYPRGFKVQLHCTNDRFAGDARVCAALGQSLAQIGITAEVNALPTSVYFTNYTRGDFSLAMNGWGTLTGDATYMLASLLHTRGVDPRFGTFNRMRYSNPAIDAVTRESLAAMEEGQRRAILERGIGTIMEEHAIIPIVTLSAVWAVNARRVSFTARMDEETLAASVRPAP</sequence>
<dbReference type="Proteomes" id="UP000689967">
    <property type="component" value="Unassembled WGS sequence"/>
</dbReference>
<evidence type="ECO:0000259" key="6">
    <source>
        <dbReference type="Pfam" id="PF00496"/>
    </source>
</evidence>
<feature type="signal peptide" evidence="5">
    <location>
        <begin position="1"/>
        <end position="32"/>
    </location>
</feature>